<dbReference type="PROSITE" id="PS00211">
    <property type="entry name" value="ABC_TRANSPORTER_1"/>
    <property type="match status" value="1"/>
</dbReference>
<feature type="compositionally biased region" description="Basic and acidic residues" evidence="7">
    <location>
        <begin position="558"/>
        <end position="577"/>
    </location>
</feature>
<feature type="region of interest" description="Disordered" evidence="7">
    <location>
        <begin position="554"/>
        <end position="577"/>
    </location>
</feature>
<keyword evidence="3 9" id="KW-0067">ATP-binding</keyword>
<protein>
    <recommendedName>
        <fullName evidence="5">Probable ATP-binding protein YheS</fullName>
    </recommendedName>
</protein>
<dbReference type="Gene3D" id="1.10.287.380">
    <property type="entry name" value="Valyl-tRNA synthetase, C-terminal domain"/>
    <property type="match status" value="1"/>
</dbReference>
<keyword evidence="10" id="KW-1185">Reference proteome</keyword>
<evidence type="ECO:0000256" key="3">
    <source>
        <dbReference type="ARBA" id="ARBA00022840"/>
    </source>
</evidence>
<evidence type="ECO:0000256" key="6">
    <source>
        <dbReference type="SAM" id="Coils"/>
    </source>
</evidence>
<reference evidence="9 10" key="1">
    <citation type="journal article" date="2019" name="Environ. Microbiol.">
        <title>Species interactions and distinct microbial communities in high Arctic permafrost affected cryosols are associated with the CH4 and CO2 gas fluxes.</title>
        <authorList>
            <person name="Altshuler I."/>
            <person name="Hamel J."/>
            <person name="Turney S."/>
            <person name="Magnuson E."/>
            <person name="Levesque R."/>
            <person name="Greer C."/>
            <person name="Whyte L.G."/>
        </authorList>
    </citation>
    <scope>NUCLEOTIDE SEQUENCE [LARGE SCALE GENOMIC DNA]</scope>
    <source>
        <strain evidence="9 10">S13Y</strain>
    </source>
</reference>
<dbReference type="GO" id="GO:0003677">
    <property type="term" value="F:DNA binding"/>
    <property type="evidence" value="ECO:0007669"/>
    <property type="project" value="InterPro"/>
</dbReference>
<dbReference type="InterPro" id="IPR050611">
    <property type="entry name" value="ABCF"/>
</dbReference>
<evidence type="ECO:0000256" key="5">
    <source>
        <dbReference type="ARBA" id="ARBA00069073"/>
    </source>
</evidence>
<dbReference type="RefSeq" id="WP_140651307.1">
    <property type="nucleotide sequence ID" value="NZ_RCZO01000003.1"/>
</dbReference>
<dbReference type="SUPFAM" id="SSF52540">
    <property type="entry name" value="P-loop containing nucleoside triphosphate hydrolases"/>
    <property type="match status" value="2"/>
</dbReference>
<dbReference type="InterPro" id="IPR003593">
    <property type="entry name" value="AAA+_ATPase"/>
</dbReference>
<evidence type="ECO:0000313" key="10">
    <source>
        <dbReference type="Proteomes" id="UP000319486"/>
    </source>
</evidence>
<accession>A0A502C9Q3</accession>
<dbReference type="InterPro" id="IPR027417">
    <property type="entry name" value="P-loop_NTPase"/>
</dbReference>
<dbReference type="GO" id="GO:0016887">
    <property type="term" value="F:ATP hydrolysis activity"/>
    <property type="evidence" value="ECO:0007669"/>
    <property type="project" value="InterPro"/>
</dbReference>
<feature type="domain" description="ABC transporter" evidence="8">
    <location>
        <begin position="313"/>
        <end position="533"/>
    </location>
</feature>
<dbReference type="Pfam" id="PF12848">
    <property type="entry name" value="ABC_tran_Xtn"/>
    <property type="match status" value="1"/>
</dbReference>
<feature type="coiled-coil region" evidence="6">
    <location>
        <begin position="578"/>
        <end position="639"/>
    </location>
</feature>
<dbReference type="PANTHER" id="PTHR19211:SF14">
    <property type="entry name" value="ATP-BINDING CASSETTE SUB-FAMILY F MEMBER 1"/>
    <property type="match status" value="1"/>
</dbReference>
<sequence length="642" mass="71305">MISFRHFALRRGTRLLLSDIDLVIQSGWRLGVIGRNGCGKSSLFAALQGKLESDAGELDMPAKLRLASVAQETPALPDAAIDYVLGGDEELAAAMRDDADAGERGDMDAMARAHHRIEELNGYDGRARAGRLLHGLGFPPETHERAVKEFSGGWRGRLNLARALMCPSDLLLLDEPTNHLDLDAVLWLEEWLRRYQGTLLIISHDREFLDGVITHTLHLNDGKATLYTGNYSAFERLRAEQLRQQQISHERAQAERAHLQSFVDRFKAKASKAKQAQSRMKRLEKMAGTEAVRAERPFSFQFPVPGRLPDSMLQLEDITAGYPTADGDDLNIILRDVRFSLEAGERIGLLGPNGAGKSTLVKTLVGELDPFSGERKAHKDLKIGYFAQHTVESLRAGASALDHLQDKAPGVATQVMRDFLGTWNFAGERAFESVDGFSGGERARLALALIAWDKPNLLLLDEPTNHLDLDMREALADALADFDGALVLVSHDRHLLGMVCDSFWRVADGDVESFDGDLDDYAKWLRTRGATSKKAAKAGAASAAAKPVLKIVPDESPEERRRHAAAQRENEKTSRQRVKRIETRNATIDTELAALEIQLADPATYNGPTQEMMRLGQRQTELRREKEALEAEWLELYEQLEA</sequence>
<dbReference type="PANTHER" id="PTHR19211">
    <property type="entry name" value="ATP-BINDING TRANSPORT PROTEIN-RELATED"/>
    <property type="match status" value="1"/>
</dbReference>
<dbReference type="Pfam" id="PF16326">
    <property type="entry name" value="ABC_tran_CTD"/>
    <property type="match status" value="1"/>
</dbReference>
<dbReference type="GO" id="GO:0005524">
    <property type="term" value="F:ATP binding"/>
    <property type="evidence" value="ECO:0007669"/>
    <property type="project" value="UniProtKB-KW"/>
</dbReference>
<dbReference type="Pfam" id="PF00005">
    <property type="entry name" value="ABC_tran"/>
    <property type="match status" value="2"/>
</dbReference>
<dbReference type="Proteomes" id="UP000319486">
    <property type="component" value="Unassembled WGS sequence"/>
</dbReference>
<dbReference type="InterPro" id="IPR037118">
    <property type="entry name" value="Val-tRNA_synth_C_sf"/>
</dbReference>
<comment type="similarity">
    <text evidence="4">Belongs to the ABC transporter superfamily. ABCF family. YheS subfamily.</text>
</comment>
<dbReference type="InterPro" id="IPR017871">
    <property type="entry name" value="ABC_transporter-like_CS"/>
</dbReference>
<dbReference type="FunFam" id="3.40.50.300:FF:002053">
    <property type="entry name" value="ABC transporter ATP-binding protein"/>
    <property type="match status" value="1"/>
</dbReference>
<dbReference type="CDD" id="cd03221">
    <property type="entry name" value="ABCF_EF-3"/>
    <property type="match status" value="2"/>
</dbReference>
<dbReference type="InterPro" id="IPR032781">
    <property type="entry name" value="ABC_tran_Xtn"/>
</dbReference>
<dbReference type="FunFam" id="3.40.50.300:FF:000011">
    <property type="entry name" value="Putative ABC transporter ATP-binding component"/>
    <property type="match status" value="1"/>
</dbReference>
<keyword evidence="6" id="KW-0175">Coiled coil</keyword>
<proteinExistence type="inferred from homology"/>
<evidence type="ECO:0000256" key="1">
    <source>
        <dbReference type="ARBA" id="ARBA00022737"/>
    </source>
</evidence>
<name>A0A502C9Q3_9GAMM</name>
<dbReference type="AlphaFoldDB" id="A0A502C9Q3"/>
<dbReference type="InterPro" id="IPR032524">
    <property type="entry name" value="ABC_tran_C"/>
</dbReference>
<evidence type="ECO:0000256" key="2">
    <source>
        <dbReference type="ARBA" id="ARBA00022741"/>
    </source>
</evidence>
<dbReference type="PROSITE" id="PS50893">
    <property type="entry name" value="ABC_TRANSPORTER_2"/>
    <property type="match status" value="2"/>
</dbReference>
<evidence type="ECO:0000256" key="7">
    <source>
        <dbReference type="SAM" id="MobiDB-lite"/>
    </source>
</evidence>
<dbReference type="Gene3D" id="3.40.50.300">
    <property type="entry name" value="P-loop containing nucleotide triphosphate hydrolases"/>
    <property type="match status" value="2"/>
</dbReference>
<evidence type="ECO:0000256" key="4">
    <source>
        <dbReference type="ARBA" id="ARBA00061571"/>
    </source>
</evidence>
<dbReference type="SMART" id="SM00382">
    <property type="entry name" value="AAA"/>
    <property type="match status" value="2"/>
</dbReference>
<comment type="caution">
    <text evidence="9">The sequence shown here is derived from an EMBL/GenBank/DDBJ whole genome shotgun (WGS) entry which is preliminary data.</text>
</comment>
<evidence type="ECO:0000259" key="8">
    <source>
        <dbReference type="PROSITE" id="PS50893"/>
    </source>
</evidence>
<evidence type="ECO:0000313" key="9">
    <source>
        <dbReference type="EMBL" id="TPG10315.1"/>
    </source>
</evidence>
<keyword evidence="2" id="KW-0547">Nucleotide-binding</keyword>
<keyword evidence="1" id="KW-0677">Repeat</keyword>
<gene>
    <name evidence="9" type="ORF">EAH88_08215</name>
</gene>
<dbReference type="InterPro" id="IPR003439">
    <property type="entry name" value="ABC_transporter-like_ATP-bd"/>
</dbReference>
<dbReference type="EMBL" id="RCZO01000003">
    <property type="protein sequence ID" value="TPG10315.1"/>
    <property type="molecule type" value="Genomic_DNA"/>
</dbReference>
<organism evidence="9 10">
    <name type="scientific">Rhodanobacter glycinis</name>
    <dbReference type="NCBI Taxonomy" id="582702"/>
    <lineage>
        <taxon>Bacteria</taxon>
        <taxon>Pseudomonadati</taxon>
        <taxon>Pseudomonadota</taxon>
        <taxon>Gammaproteobacteria</taxon>
        <taxon>Lysobacterales</taxon>
        <taxon>Rhodanobacteraceae</taxon>
        <taxon>Rhodanobacter</taxon>
    </lineage>
</organism>
<feature type="domain" description="ABC transporter" evidence="8">
    <location>
        <begin position="2"/>
        <end position="246"/>
    </location>
</feature>